<feature type="transmembrane region" description="Helical" evidence="7">
    <location>
        <begin position="65"/>
        <end position="87"/>
    </location>
</feature>
<keyword evidence="3 7" id="KW-1133">Transmembrane helix</keyword>
<feature type="transmembrane region" description="Helical" evidence="7">
    <location>
        <begin position="149"/>
        <end position="172"/>
    </location>
</feature>
<evidence type="ECO:0000256" key="1">
    <source>
        <dbReference type="ARBA" id="ARBA00004141"/>
    </source>
</evidence>
<dbReference type="Pfam" id="PF20684">
    <property type="entry name" value="Fung_rhodopsin"/>
    <property type="match status" value="1"/>
</dbReference>
<dbReference type="EMBL" id="JH793403">
    <property type="protein sequence ID" value="ELQ41856.1"/>
    <property type="molecule type" value="Genomic_DNA"/>
</dbReference>
<feature type="transmembrane region" description="Helical" evidence="7">
    <location>
        <begin position="110"/>
        <end position="137"/>
    </location>
</feature>
<feature type="compositionally biased region" description="Basic and acidic residues" evidence="6">
    <location>
        <begin position="313"/>
        <end position="331"/>
    </location>
</feature>
<feature type="transmembrane region" description="Helical" evidence="7">
    <location>
        <begin position="192"/>
        <end position="216"/>
    </location>
</feature>
<evidence type="ECO:0000313" key="9">
    <source>
        <dbReference type="EMBL" id="ELQ41856.1"/>
    </source>
</evidence>
<dbReference type="Proteomes" id="UP000011086">
    <property type="component" value="Unassembled WGS sequence"/>
</dbReference>
<feature type="domain" description="Rhodopsin" evidence="8">
    <location>
        <begin position="50"/>
        <end position="290"/>
    </location>
</feature>
<dbReference type="GO" id="GO:0016020">
    <property type="term" value="C:membrane"/>
    <property type="evidence" value="ECO:0007669"/>
    <property type="project" value="UniProtKB-SubCell"/>
</dbReference>
<feature type="transmembrane region" description="Helical" evidence="7">
    <location>
        <begin position="266"/>
        <end position="286"/>
    </location>
</feature>
<dbReference type="AlphaFoldDB" id="A0AA97P4C1"/>
<dbReference type="PANTHER" id="PTHR33048">
    <property type="entry name" value="PTH11-LIKE INTEGRAL MEMBRANE PROTEIN (AFU_ORTHOLOGUE AFUA_5G11245)"/>
    <property type="match status" value="1"/>
</dbReference>
<name>A0AA97P4C1_PYRO3</name>
<dbReference type="InterPro" id="IPR052337">
    <property type="entry name" value="SAT4-like"/>
</dbReference>
<proteinExistence type="inferred from homology"/>
<organism evidence="9">
    <name type="scientific">Pyricularia oryzae (strain Y34)</name>
    <name type="common">Rice blast fungus</name>
    <name type="synonym">Magnaporthe oryzae</name>
    <dbReference type="NCBI Taxonomy" id="1143189"/>
    <lineage>
        <taxon>Eukaryota</taxon>
        <taxon>Fungi</taxon>
        <taxon>Dikarya</taxon>
        <taxon>Ascomycota</taxon>
        <taxon>Pezizomycotina</taxon>
        <taxon>Sordariomycetes</taxon>
        <taxon>Sordariomycetidae</taxon>
        <taxon>Magnaporthales</taxon>
        <taxon>Pyriculariaceae</taxon>
        <taxon>Pyricularia</taxon>
    </lineage>
</organism>
<evidence type="ECO:0000256" key="7">
    <source>
        <dbReference type="SAM" id="Phobius"/>
    </source>
</evidence>
<comment type="similarity">
    <text evidence="5">Belongs to the SAT4 family.</text>
</comment>
<evidence type="ECO:0000256" key="3">
    <source>
        <dbReference type="ARBA" id="ARBA00022989"/>
    </source>
</evidence>
<protein>
    <recommendedName>
        <fullName evidence="8">Rhodopsin domain-containing protein</fullName>
    </recommendedName>
</protein>
<reference evidence="9" key="1">
    <citation type="journal article" date="2012" name="PLoS Genet.">
        <title>Comparative analysis of the genomes of two field isolates of the rice blast fungus Magnaporthe oryzae.</title>
        <authorList>
            <person name="Xue M."/>
            <person name="Yang J."/>
            <person name="Li Z."/>
            <person name="Hu S."/>
            <person name="Yao N."/>
            <person name="Dean R.A."/>
            <person name="Zhao W."/>
            <person name="Shen M."/>
            <person name="Zhang H."/>
            <person name="Li C."/>
            <person name="Liu L."/>
            <person name="Cao L."/>
            <person name="Xu X."/>
            <person name="Xing Y."/>
            <person name="Hsiang T."/>
            <person name="Zhang Z."/>
            <person name="Xu J.R."/>
            <person name="Peng Y.L."/>
        </authorList>
    </citation>
    <scope>NUCLEOTIDE SEQUENCE</scope>
    <source>
        <strain evidence="9">Y34</strain>
    </source>
</reference>
<keyword evidence="4 7" id="KW-0472">Membrane</keyword>
<evidence type="ECO:0000256" key="5">
    <source>
        <dbReference type="ARBA" id="ARBA00038359"/>
    </source>
</evidence>
<gene>
    <name evidence="9" type="ORF">OOU_Y34scaffold00248g11</name>
</gene>
<dbReference type="InterPro" id="IPR049326">
    <property type="entry name" value="Rhodopsin_dom_fungi"/>
</dbReference>
<comment type="subcellular location">
    <subcellularLocation>
        <location evidence="1">Membrane</location>
        <topology evidence="1">Multi-pass membrane protein</topology>
    </subcellularLocation>
</comment>
<feature type="transmembrane region" description="Helical" evidence="7">
    <location>
        <begin position="31"/>
        <end position="53"/>
    </location>
</feature>
<feature type="transmembrane region" description="Helical" evidence="7">
    <location>
        <begin position="228"/>
        <end position="246"/>
    </location>
</feature>
<accession>A0AA97P4C1</accession>
<sequence>MANERDNSTRGADQSAPIFEYPIPIDNYTQIALLVVSWLCIVVCICVVTMRVWARRRVTPRLDGADYCTLTALFFNTALHVDILIMVHRGGFGFHVDEIAKRFGPDALELFFKVIISFTLLWCATTAFTKLSVLLLFTTLFPTRRMRMAAYVMGGFIIVWCTGAVVATLLMCQPFEMNWNRSIPGGHCGDDPLFYTILGVINIIVEVAILLLPMPVIYKLNMPLHRRLVVVGMFSLGFGTCAVTIYRQTKLEGLDFEDMTHEGAVATLLSGLEPSVALTLACIPLLRPLLCRRPDGKTSYPSSFYLDNGRGSRSGDSRREKRPDRTGTRQLDEEECDPVVDVGLEQHRDVLDDVELNPVRGSLVAHEVEILAQESESGDLLRRTTSKRLMQFCGEASDL</sequence>
<evidence type="ECO:0000256" key="2">
    <source>
        <dbReference type="ARBA" id="ARBA00022692"/>
    </source>
</evidence>
<dbReference type="PANTHER" id="PTHR33048:SF57">
    <property type="entry name" value="INTEGRAL MEMBRANE PROTEIN-RELATED"/>
    <property type="match status" value="1"/>
</dbReference>
<keyword evidence="2 7" id="KW-0812">Transmembrane</keyword>
<feature type="region of interest" description="Disordered" evidence="6">
    <location>
        <begin position="302"/>
        <end position="333"/>
    </location>
</feature>
<evidence type="ECO:0000256" key="6">
    <source>
        <dbReference type="SAM" id="MobiDB-lite"/>
    </source>
</evidence>
<evidence type="ECO:0000259" key="8">
    <source>
        <dbReference type="Pfam" id="PF20684"/>
    </source>
</evidence>
<evidence type="ECO:0000256" key="4">
    <source>
        <dbReference type="ARBA" id="ARBA00023136"/>
    </source>
</evidence>